<reference evidence="2" key="1">
    <citation type="journal article" date="2012" name="Mol. Plant Microbe Interact.">
        <title>A highly conserved effector in Fusarium oxysporum is required for full virulence on Arabidopsis.</title>
        <authorList>
            <person name="Thatcher L.F."/>
            <person name="Gardiner D.M."/>
            <person name="Kazan K."/>
            <person name="Manners J."/>
        </authorList>
    </citation>
    <scope>NUCLEOTIDE SEQUENCE [LARGE SCALE GENOMIC DNA]</scope>
    <source>
        <strain evidence="2">Fo5176</strain>
    </source>
</reference>
<dbReference type="Proteomes" id="UP000002489">
    <property type="component" value="Unassembled WGS sequence"/>
</dbReference>
<protein>
    <submittedName>
        <fullName evidence="1">Uncharacterized protein</fullName>
    </submittedName>
</protein>
<accession>A0A0D2XY35</accession>
<proteinExistence type="predicted"/>
<sequence>MFTLSAYRGMDRAGMMYRYAAYEMFRRLHLDGTFNKIKDDPVL</sequence>
<organism evidence="1 2">
    <name type="scientific">Fusarium oxysporum (strain Fo5176)</name>
    <name type="common">Fusarium vascular wilt</name>
    <dbReference type="NCBI Taxonomy" id="660025"/>
    <lineage>
        <taxon>Eukaryota</taxon>
        <taxon>Fungi</taxon>
        <taxon>Dikarya</taxon>
        <taxon>Ascomycota</taxon>
        <taxon>Pezizomycotina</taxon>
        <taxon>Sordariomycetes</taxon>
        <taxon>Hypocreomycetidae</taxon>
        <taxon>Hypocreales</taxon>
        <taxon>Nectriaceae</taxon>
        <taxon>Fusarium</taxon>
        <taxon>Fusarium oxysporum species complex</taxon>
    </lineage>
</organism>
<dbReference type="STRING" id="426428.A0A0D2XY35"/>
<name>A0A0D2XY35_FUSOF</name>
<evidence type="ECO:0000313" key="1">
    <source>
        <dbReference type="EnsemblFungi" id="FOXG_08906P0"/>
    </source>
</evidence>
<evidence type="ECO:0000313" key="2">
    <source>
        <dbReference type="Proteomes" id="UP000002489"/>
    </source>
</evidence>
<reference evidence="1" key="2">
    <citation type="submission" date="2025-08" db="UniProtKB">
        <authorList>
            <consortium name="EnsemblFungi"/>
        </authorList>
    </citation>
    <scope>IDENTIFICATION</scope>
    <source>
        <strain evidence="1">4287 / CBS 123668 / FGSC 9935 / NRRL 34936</strain>
    </source>
</reference>
<dbReference type="AlphaFoldDB" id="A0A0D2XY35"/>
<dbReference type="EnsemblFungi" id="FOXG_08906T0">
    <property type="protein sequence ID" value="FOXG_08906P0"/>
    <property type="gene ID" value="FOXG_08906"/>
</dbReference>